<dbReference type="RefSeq" id="XP_010255654.1">
    <property type="nucleotide sequence ID" value="XM_010257352.1"/>
</dbReference>
<sequence length="249" mass="28161">MENVLDLQLKLGKRPLKPEGDFNFLDAPQLIKPIPVKKPHLSLLGGANQCKGKQPMIGESSSSASHSISRPMETLAETNKNTVELEPVFYNVPGLERINDRPVDMNRNNLLHLQENEPPGISTALTLHEDRYVIRKKLKVSDVNGLSRLLLGTNLVQRFILPFLGAGEVERAENGEGTRVVIKDVETNTNHELTFKKWSTSNSYVLVDNWNAQFVKRRDLQARDEIGMYWDPYYDCFLFAVIKRAPHGG</sequence>
<evidence type="ECO:0000256" key="2">
    <source>
        <dbReference type="ARBA" id="ARBA00023015"/>
    </source>
</evidence>
<dbReference type="GO" id="GO:0005634">
    <property type="term" value="C:nucleus"/>
    <property type="evidence" value="ECO:0007669"/>
    <property type="project" value="UniProtKB-SubCell"/>
</dbReference>
<accession>A0A1U8A374</accession>
<keyword evidence="5" id="KW-0539">Nucleus</keyword>
<dbReference type="OrthoDB" id="1915967at2759"/>
<dbReference type="FunCoup" id="A0A1U8A374">
    <property type="interactions" value="88"/>
</dbReference>
<dbReference type="PANTHER" id="PTHR34269:SF11">
    <property type="entry name" value="B3 DOMAIN PROTEIN"/>
    <property type="match status" value="1"/>
</dbReference>
<dbReference type="CDD" id="cd10017">
    <property type="entry name" value="B3_DNA"/>
    <property type="match status" value="1"/>
</dbReference>
<dbReference type="eggNOG" id="ENOG502S55S">
    <property type="taxonomic scope" value="Eukaryota"/>
</dbReference>
<evidence type="ECO:0000313" key="7">
    <source>
        <dbReference type="RefSeq" id="XP_010255654.1"/>
    </source>
</evidence>
<comment type="subcellular location">
    <subcellularLocation>
        <location evidence="1">Nucleus</location>
    </subcellularLocation>
</comment>
<keyword evidence="4" id="KW-0804">Transcription</keyword>
<dbReference type="InterPro" id="IPR015300">
    <property type="entry name" value="DNA-bd_pseudobarrel_sf"/>
</dbReference>
<dbReference type="SUPFAM" id="SSF101936">
    <property type="entry name" value="DNA-binding pseudobarrel domain"/>
    <property type="match status" value="1"/>
</dbReference>
<dbReference type="InterPro" id="IPR003340">
    <property type="entry name" value="B3_DNA-bd"/>
</dbReference>
<keyword evidence="6" id="KW-1185">Reference proteome</keyword>
<dbReference type="PANTHER" id="PTHR34269">
    <property type="entry name" value="TRANSCRIPTION FACTOR B3-DOMAIN FAMILY-RELATED"/>
    <property type="match status" value="1"/>
</dbReference>
<evidence type="ECO:0000256" key="5">
    <source>
        <dbReference type="ARBA" id="ARBA00023242"/>
    </source>
</evidence>
<dbReference type="GeneID" id="104596272"/>
<reference evidence="7" key="1">
    <citation type="submission" date="2025-08" db="UniProtKB">
        <authorList>
            <consortium name="RefSeq"/>
        </authorList>
    </citation>
    <scope>IDENTIFICATION</scope>
</reference>
<dbReference type="InterPro" id="IPR051442">
    <property type="entry name" value="B3_domain"/>
</dbReference>
<dbReference type="Gene3D" id="2.40.330.10">
    <property type="entry name" value="DNA-binding pseudobarrel domain"/>
    <property type="match status" value="1"/>
</dbReference>
<evidence type="ECO:0000256" key="4">
    <source>
        <dbReference type="ARBA" id="ARBA00023163"/>
    </source>
</evidence>
<organism evidence="6 7">
    <name type="scientific">Nelumbo nucifera</name>
    <name type="common">Sacred lotus</name>
    <dbReference type="NCBI Taxonomy" id="4432"/>
    <lineage>
        <taxon>Eukaryota</taxon>
        <taxon>Viridiplantae</taxon>
        <taxon>Streptophyta</taxon>
        <taxon>Embryophyta</taxon>
        <taxon>Tracheophyta</taxon>
        <taxon>Spermatophyta</taxon>
        <taxon>Magnoliopsida</taxon>
        <taxon>Proteales</taxon>
        <taxon>Nelumbonaceae</taxon>
        <taxon>Nelumbo</taxon>
    </lineage>
</organism>
<protein>
    <submittedName>
        <fullName evidence="7">B3 domain-containing protein At2g33720-like</fullName>
    </submittedName>
</protein>
<dbReference type="GO" id="GO:0003677">
    <property type="term" value="F:DNA binding"/>
    <property type="evidence" value="ECO:0007669"/>
    <property type="project" value="UniProtKB-KW"/>
</dbReference>
<evidence type="ECO:0000313" key="6">
    <source>
        <dbReference type="Proteomes" id="UP000189703"/>
    </source>
</evidence>
<dbReference type="Proteomes" id="UP000189703">
    <property type="component" value="Unplaced"/>
</dbReference>
<evidence type="ECO:0000256" key="1">
    <source>
        <dbReference type="ARBA" id="ARBA00004123"/>
    </source>
</evidence>
<dbReference type="AlphaFoldDB" id="A0A1U8A374"/>
<keyword evidence="3" id="KW-0238">DNA-binding</keyword>
<name>A0A1U8A374_NELNU</name>
<dbReference type="KEGG" id="nnu:104596272"/>
<gene>
    <name evidence="7" type="primary">LOC104596272</name>
</gene>
<evidence type="ECO:0000256" key="3">
    <source>
        <dbReference type="ARBA" id="ARBA00023125"/>
    </source>
</evidence>
<proteinExistence type="predicted"/>
<keyword evidence="2" id="KW-0805">Transcription regulation</keyword>